<accession>A0A0A8Y432</accession>
<name>A0A0A8Y432_ARUDO</name>
<evidence type="ECO:0000313" key="1">
    <source>
        <dbReference type="EMBL" id="JAD18617.1"/>
    </source>
</evidence>
<organism evidence="1">
    <name type="scientific">Arundo donax</name>
    <name type="common">Giant reed</name>
    <name type="synonym">Donax arundinaceus</name>
    <dbReference type="NCBI Taxonomy" id="35708"/>
    <lineage>
        <taxon>Eukaryota</taxon>
        <taxon>Viridiplantae</taxon>
        <taxon>Streptophyta</taxon>
        <taxon>Embryophyta</taxon>
        <taxon>Tracheophyta</taxon>
        <taxon>Spermatophyta</taxon>
        <taxon>Magnoliopsida</taxon>
        <taxon>Liliopsida</taxon>
        <taxon>Poales</taxon>
        <taxon>Poaceae</taxon>
        <taxon>PACMAD clade</taxon>
        <taxon>Arundinoideae</taxon>
        <taxon>Arundineae</taxon>
        <taxon>Arundo</taxon>
    </lineage>
</organism>
<dbReference type="EMBL" id="GBRH01279278">
    <property type="protein sequence ID" value="JAD18617.1"/>
    <property type="molecule type" value="Transcribed_RNA"/>
</dbReference>
<dbReference type="AlphaFoldDB" id="A0A0A8Y432"/>
<sequence>MATKISIMSSRILISRATIFFLLQ</sequence>
<protein>
    <submittedName>
        <fullName evidence="1">Uncharacterized protein</fullName>
    </submittedName>
</protein>
<reference evidence="1" key="1">
    <citation type="submission" date="2014-09" db="EMBL/GenBank/DDBJ databases">
        <authorList>
            <person name="Magalhaes I.L.F."/>
            <person name="Oliveira U."/>
            <person name="Santos F.R."/>
            <person name="Vidigal T.H.D.A."/>
            <person name="Brescovit A.D."/>
            <person name="Santos A.J."/>
        </authorList>
    </citation>
    <scope>NUCLEOTIDE SEQUENCE</scope>
    <source>
        <tissue evidence="1">Shoot tissue taken approximately 20 cm above the soil surface</tissue>
    </source>
</reference>
<proteinExistence type="predicted"/>
<reference evidence="1" key="2">
    <citation type="journal article" date="2015" name="Data Brief">
        <title>Shoot transcriptome of the giant reed, Arundo donax.</title>
        <authorList>
            <person name="Barrero R.A."/>
            <person name="Guerrero F.D."/>
            <person name="Moolhuijzen P."/>
            <person name="Goolsby J.A."/>
            <person name="Tidwell J."/>
            <person name="Bellgard S.E."/>
            <person name="Bellgard M.I."/>
        </authorList>
    </citation>
    <scope>NUCLEOTIDE SEQUENCE</scope>
    <source>
        <tissue evidence="1">Shoot tissue taken approximately 20 cm above the soil surface</tissue>
    </source>
</reference>